<proteinExistence type="predicted"/>
<dbReference type="AlphaFoldDB" id="A0A8K0W9B8"/>
<keyword evidence="2" id="KW-1185">Reference proteome</keyword>
<organism evidence="1 2">
    <name type="scientific">Fusarium tricinctum</name>
    <dbReference type="NCBI Taxonomy" id="61284"/>
    <lineage>
        <taxon>Eukaryota</taxon>
        <taxon>Fungi</taxon>
        <taxon>Dikarya</taxon>
        <taxon>Ascomycota</taxon>
        <taxon>Pezizomycotina</taxon>
        <taxon>Sordariomycetes</taxon>
        <taxon>Hypocreomycetidae</taxon>
        <taxon>Hypocreales</taxon>
        <taxon>Nectriaceae</taxon>
        <taxon>Fusarium</taxon>
        <taxon>Fusarium tricinctum species complex</taxon>
    </lineage>
</organism>
<name>A0A8K0W9B8_9HYPO</name>
<gene>
    <name evidence="1" type="ORF">BKA59DRAFT_244849</name>
</gene>
<comment type="caution">
    <text evidence="1">The sequence shown here is derived from an EMBL/GenBank/DDBJ whole genome shotgun (WGS) entry which is preliminary data.</text>
</comment>
<evidence type="ECO:0000313" key="2">
    <source>
        <dbReference type="Proteomes" id="UP000813427"/>
    </source>
</evidence>
<sequence length="113" mass="12303">MMHRKGLSATGALTTQWPLALLFDDHDALYSTDSPAEKHRMSLAALSISSHLSSWGNGRGIELGVVPSHRLRCWSCLPSYVLWTESSVSEGSWCNLGELGHGLDPCPSPSRPE</sequence>
<dbReference type="EMBL" id="JAGPXF010000006">
    <property type="protein sequence ID" value="KAH7238357.1"/>
    <property type="molecule type" value="Genomic_DNA"/>
</dbReference>
<accession>A0A8K0W9B8</accession>
<dbReference type="Proteomes" id="UP000813427">
    <property type="component" value="Unassembled WGS sequence"/>
</dbReference>
<evidence type="ECO:0000313" key="1">
    <source>
        <dbReference type="EMBL" id="KAH7238357.1"/>
    </source>
</evidence>
<reference evidence="1" key="1">
    <citation type="journal article" date="2021" name="Nat. Commun.">
        <title>Genetic determinants of endophytism in the Arabidopsis root mycobiome.</title>
        <authorList>
            <person name="Mesny F."/>
            <person name="Miyauchi S."/>
            <person name="Thiergart T."/>
            <person name="Pickel B."/>
            <person name="Atanasova L."/>
            <person name="Karlsson M."/>
            <person name="Huettel B."/>
            <person name="Barry K.W."/>
            <person name="Haridas S."/>
            <person name="Chen C."/>
            <person name="Bauer D."/>
            <person name="Andreopoulos W."/>
            <person name="Pangilinan J."/>
            <person name="LaButti K."/>
            <person name="Riley R."/>
            <person name="Lipzen A."/>
            <person name="Clum A."/>
            <person name="Drula E."/>
            <person name="Henrissat B."/>
            <person name="Kohler A."/>
            <person name="Grigoriev I.V."/>
            <person name="Martin F.M."/>
            <person name="Hacquard S."/>
        </authorList>
    </citation>
    <scope>NUCLEOTIDE SEQUENCE</scope>
    <source>
        <strain evidence="1">MPI-SDFR-AT-0068</strain>
    </source>
</reference>
<protein>
    <submittedName>
        <fullName evidence="1">Uncharacterized protein</fullName>
    </submittedName>
</protein>